<protein>
    <submittedName>
        <fullName evidence="2">Pimeloyl-ACP methyl ester carboxylesterase</fullName>
    </submittedName>
</protein>
<proteinExistence type="predicted"/>
<dbReference type="RefSeq" id="WP_090202570.1">
    <property type="nucleotide sequence ID" value="NZ_FOZM01000001.1"/>
</dbReference>
<evidence type="ECO:0000313" key="3">
    <source>
        <dbReference type="Proteomes" id="UP000198926"/>
    </source>
</evidence>
<accession>A0A1I6L1P7</accession>
<evidence type="ECO:0000313" key="2">
    <source>
        <dbReference type="EMBL" id="SFR97389.1"/>
    </source>
</evidence>
<dbReference type="PRINTS" id="PR00111">
    <property type="entry name" value="ABHYDROLASE"/>
</dbReference>
<evidence type="ECO:0000259" key="1">
    <source>
        <dbReference type="Pfam" id="PF12146"/>
    </source>
</evidence>
<keyword evidence="3" id="KW-1185">Reference proteome</keyword>
<dbReference type="Pfam" id="PF12146">
    <property type="entry name" value="Hydrolase_4"/>
    <property type="match status" value="1"/>
</dbReference>
<dbReference type="STRING" id="1123755.SAMN05444714_0087"/>
<dbReference type="InterPro" id="IPR050228">
    <property type="entry name" value="Carboxylesterase_BioH"/>
</dbReference>
<feature type="domain" description="Serine aminopeptidase S33" evidence="1">
    <location>
        <begin position="62"/>
        <end position="289"/>
    </location>
</feature>
<name>A0A1I6L1P7_9RHOB</name>
<dbReference type="Proteomes" id="UP000198926">
    <property type="component" value="Unassembled WGS sequence"/>
</dbReference>
<dbReference type="InterPro" id="IPR000073">
    <property type="entry name" value="AB_hydrolase_1"/>
</dbReference>
<dbReference type="PANTHER" id="PTHR43194:SF2">
    <property type="entry name" value="PEROXISOMAL MEMBRANE PROTEIN LPX1"/>
    <property type="match status" value="1"/>
</dbReference>
<dbReference type="AlphaFoldDB" id="A0A1I6L1P7"/>
<dbReference type="PANTHER" id="PTHR43194">
    <property type="entry name" value="HYDROLASE ALPHA/BETA FOLD FAMILY"/>
    <property type="match status" value="1"/>
</dbReference>
<dbReference type="OrthoDB" id="7267294at2"/>
<dbReference type="InterPro" id="IPR022742">
    <property type="entry name" value="Hydrolase_4"/>
</dbReference>
<dbReference type="InterPro" id="IPR029058">
    <property type="entry name" value="AB_hydrolase_fold"/>
</dbReference>
<dbReference type="SUPFAM" id="SSF53474">
    <property type="entry name" value="alpha/beta-Hydrolases"/>
    <property type="match status" value="1"/>
</dbReference>
<sequence length="308" mass="34596">MWYFLFLAGLTIAVIAIWPFSMERRRTVIGPTERHGAAGEFAQLSQGVTHYRWMGSSRGPVAVVVHGLATPMDSMESVAEGLGTLGYRVLLYDLYGRGLSDAPGGLQDRAYFHRQLSDLLAYHGLTEELTLVGYSMGGSIVTAYAAEHPFLVKRVILFATTGLVVNETWFARFCRRTPILGDWLHALLAQRRIERAIPERGQTKEIDKVLRAQRRELHRRGYLPGILSSRRGMLSEVQHYEHTQLGKKGIPVIAIWAESDSIIPLSALGKLAEWNRNARHEVVPHADHALPYSHGRELIEALRDALRN</sequence>
<dbReference type="EMBL" id="FOZM01000001">
    <property type="protein sequence ID" value="SFR97389.1"/>
    <property type="molecule type" value="Genomic_DNA"/>
</dbReference>
<dbReference type="Gene3D" id="3.40.50.1820">
    <property type="entry name" value="alpha/beta hydrolase"/>
    <property type="match status" value="1"/>
</dbReference>
<reference evidence="2 3" key="1">
    <citation type="submission" date="2016-10" db="EMBL/GenBank/DDBJ databases">
        <authorList>
            <person name="de Groot N.N."/>
        </authorList>
    </citation>
    <scope>NUCLEOTIDE SEQUENCE [LARGE SCALE GENOMIC DNA]</scope>
    <source>
        <strain evidence="2 3">DSM 29433</strain>
    </source>
</reference>
<gene>
    <name evidence="2" type="ORF">SAMN05444714_0087</name>
</gene>
<organism evidence="2 3">
    <name type="scientific">Yoonia litorea</name>
    <dbReference type="NCBI Taxonomy" id="1123755"/>
    <lineage>
        <taxon>Bacteria</taxon>
        <taxon>Pseudomonadati</taxon>
        <taxon>Pseudomonadota</taxon>
        <taxon>Alphaproteobacteria</taxon>
        <taxon>Rhodobacterales</taxon>
        <taxon>Paracoccaceae</taxon>
        <taxon>Yoonia</taxon>
    </lineage>
</organism>